<evidence type="ECO:0000256" key="1">
    <source>
        <dbReference type="SAM" id="Phobius"/>
    </source>
</evidence>
<name>A0ABX2IMT8_9RHOB</name>
<evidence type="ECO:0000313" key="2">
    <source>
        <dbReference type="EMBL" id="NSX53291.1"/>
    </source>
</evidence>
<keyword evidence="1" id="KW-0472">Membrane</keyword>
<dbReference type="RefSeq" id="WP_174134416.1">
    <property type="nucleotide sequence ID" value="NZ_JABUFE010000001.1"/>
</dbReference>
<feature type="transmembrane region" description="Helical" evidence="1">
    <location>
        <begin position="81"/>
        <end position="101"/>
    </location>
</feature>
<protein>
    <recommendedName>
        <fullName evidence="4">DUF4129 domain-containing protein</fullName>
    </recommendedName>
</protein>
<keyword evidence="1" id="KW-0812">Transmembrane</keyword>
<reference evidence="2 3" key="1">
    <citation type="submission" date="2020-06" db="EMBL/GenBank/DDBJ databases">
        <title>Sulfitobacter algicola sp. nov., isolated from green algae.</title>
        <authorList>
            <person name="Wang C."/>
        </authorList>
    </citation>
    <scope>NUCLEOTIDE SEQUENCE [LARGE SCALE GENOMIC DNA]</scope>
    <source>
        <strain evidence="2 3">1151</strain>
    </source>
</reference>
<keyword evidence="1" id="KW-1133">Transmembrane helix</keyword>
<evidence type="ECO:0000313" key="3">
    <source>
        <dbReference type="Proteomes" id="UP000777935"/>
    </source>
</evidence>
<sequence length="228" mass="25224">MPISLAAQDGAIVSLDFEQTESGQAYQDAIDGTRLANDVTYLDPNRPLPDLLNRQSPDRTIPEPREITSGASEAVAGSARVIIFVICAVILGGIIFLFMKFGGVSVTTFQKNPDNTARQRSDNDHADVVHAAPPSKLDQIEAITDRQIAITELMRSALVRAAQMNNLRLQRSWTARDALRKLPRDWQHLMALRNVTREAELAHFGDRPVAEDVFQTHLAAMRPLFGGR</sequence>
<dbReference type="Proteomes" id="UP000777935">
    <property type="component" value="Unassembled WGS sequence"/>
</dbReference>
<evidence type="ECO:0008006" key="4">
    <source>
        <dbReference type="Google" id="ProtNLM"/>
    </source>
</evidence>
<gene>
    <name evidence="2" type="ORF">HRQ87_00580</name>
</gene>
<accession>A0ABX2IMT8</accession>
<organism evidence="2 3">
    <name type="scientific">Parasulfitobacter algicola</name>
    <dbReference type="NCBI Taxonomy" id="2614809"/>
    <lineage>
        <taxon>Bacteria</taxon>
        <taxon>Pseudomonadati</taxon>
        <taxon>Pseudomonadota</taxon>
        <taxon>Alphaproteobacteria</taxon>
        <taxon>Rhodobacterales</taxon>
        <taxon>Roseobacteraceae</taxon>
        <taxon>Parasulfitobacter</taxon>
    </lineage>
</organism>
<proteinExistence type="predicted"/>
<keyword evidence="3" id="KW-1185">Reference proteome</keyword>
<dbReference type="EMBL" id="JABUFE010000001">
    <property type="protein sequence ID" value="NSX53291.1"/>
    <property type="molecule type" value="Genomic_DNA"/>
</dbReference>
<comment type="caution">
    <text evidence="2">The sequence shown here is derived from an EMBL/GenBank/DDBJ whole genome shotgun (WGS) entry which is preliminary data.</text>
</comment>